<keyword evidence="5 12" id="KW-0812">Transmembrane</keyword>
<dbReference type="Pfam" id="PF00201">
    <property type="entry name" value="UDPGT"/>
    <property type="match status" value="1"/>
</dbReference>
<keyword evidence="8 12" id="KW-0472">Membrane</keyword>
<dbReference type="PANTHER" id="PTHR48043">
    <property type="entry name" value="EG:EG0003.4 PROTEIN-RELATED"/>
    <property type="match status" value="1"/>
</dbReference>
<comment type="subcellular location">
    <subcellularLocation>
        <location evidence="10">Endomembrane system</location>
        <topology evidence="10">Single-pass type I membrane protein</topology>
    </subcellularLocation>
    <subcellularLocation>
        <location evidence="1">Endoplasmic reticulum</location>
    </subcellularLocation>
    <subcellularLocation>
        <location evidence="12">Membrane</location>
        <topology evidence="12">Single-pass membrane protein</topology>
    </subcellularLocation>
</comment>
<evidence type="ECO:0000256" key="6">
    <source>
        <dbReference type="ARBA" id="ARBA00022824"/>
    </source>
</evidence>
<dbReference type="EMBL" id="CARXXK010000001">
    <property type="protein sequence ID" value="CAI6344339.1"/>
    <property type="molecule type" value="Genomic_DNA"/>
</dbReference>
<evidence type="ECO:0000256" key="2">
    <source>
        <dbReference type="ARBA" id="ARBA00009995"/>
    </source>
</evidence>
<dbReference type="FunFam" id="3.40.50.2000:FF:000050">
    <property type="entry name" value="UDP-glucuronosyltransferase"/>
    <property type="match status" value="1"/>
</dbReference>
<feature type="transmembrane region" description="Helical" evidence="12">
    <location>
        <begin position="479"/>
        <end position="500"/>
    </location>
</feature>
<evidence type="ECO:0000256" key="4">
    <source>
        <dbReference type="ARBA" id="ARBA00022679"/>
    </source>
</evidence>
<gene>
    <name evidence="13" type="ORF">MEUPH1_LOCUS1483</name>
</gene>
<evidence type="ECO:0000313" key="13">
    <source>
        <dbReference type="EMBL" id="CAI6344339.1"/>
    </source>
</evidence>
<sequence length="522" mass="59096">MDLKTDKMYLTLFSIFFYTFAGSWIPAPVESANILAVETIGGKSHWNFMSSILRTLMDNGHNVTVFTPFTDGNRENYTEVDTSTEGTIFLDIDIKDLIDIFDGPIRVISQLSGMSRTLCDLIYENSKMKQVLANTRTDFDIVIIEPLFSECVSYLAVKLNLPLIYVQPVPTMGIMERIYTGEMSNLAVVANNYAKFGVPKTFFQRTSNLGILIYGTIIRMYNELIMKFTSPKDYDLHAPIPPSLVFVNRHFTIEPASPISSNVVEIGGIHLNLKATKKLPKDILDFIEQSPHGVVFFTLGSTVKMTSLPEHIKKALIDALAQIPQRVLWKYEDEIENLPNNFMIKKWLPQHEILLHPNVKLFISHGGISGLYEAIDGGVPILGFPLFGDQHRNIENLVNAGTAISMDILSITKDAFLKNVLELLNNEKYMENAKTASKIFKDRPMSPASQVVYWTEYVLRHKGAPHLTSHAMNLSWYQYYLLDVIALILVFIIVLVFLSYKAFISISKSFSKYSRNTKSKSE</sequence>
<dbReference type="InterPro" id="IPR002213">
    <property type="entry name" value="UDP_glucos_trans"/>
</dbReference>
<dbReference type="InterPro" id="IPR035595">
    <property type="entry name" value="UDP_glycos_trans_CS"/>
</dbReference>
<accession>A0AAV0VJC8</accession>
<dbReference type="GO" id="GO:0005783">
    <property type="term" value="C:endoplasmic reticulum"/>
    <property type="evidence" value="ECO:0007669"/>
    <property type="project" value="UniProtKB-SubCell"/>
</dbReference>
<keyword evidence="6" id="KW-0256">Endoplasmic reticulum</keyword>
<evidence type="ECO:0000256" key="5">
    <source>
        <dbReference type="ARBA" id="ARBA00022692"/>
    </source>
</evidence>
<protein>
    <recommendedName>
        <fullName evidence="12">UDP-glucuronosyltransferase</fullName>
        <ecNumber evidence="12">2.4.1.17</ecNumber>
    </recommendedName>
</protein>
<evidence type="ECO:0000313" key="14">
    <source>
        <dbReference type="Proteomes" id="UP001160148"/>
    </source>
</evidence>
<keyword evidence="4 11" id="KW-0808">Transferase</keyword>
<evidence type="ECO:0000256" key="7">
    <source>
        <dbReference type="ARBA" id="ARBA00022989"/>
    </source>
</evidence>
<evidence type="ECO:0000256" key="8">
    <source>
        <dbReference type="ARBA" id="ARBA00023136"/>
    </source>
</evidence>
<dbReference type="InterPro" id="IPR050271">
    <property type="entry name" value="UDP-glycosyltransferase"/>
</dbReference>
<name>A0AAV0VJC8_9HEMI</name>
<reference evidence="13 14" key="1">
    <citation type="submission" date="2023-01" db="EMBL/GenBank/DDBJ databases">
        <authorList>
            <person name="Whitehead M."/>
        </authorList>
    </citation>
    <scope>NUCLEOTIDE SEQUENCE [LARGE SCALE GENOMIC DNA]</scope>
</reference>
<keyword evidence="7 12" id="KW-1133">Transmembrane helix</keyword>
<dbReference type="PROSITE" id="PS00375">
    <property type="entry name" value="UDPGT"/>
    <property type="match status" value="1"/>
</dbReference>
<comment type="similarity">
    <text evidence="2 11">Belongs to the UDP-glycosyltransferase family.</text>
</comment>
<comment type="caution">
    <text evidence="13">The sequence shown here is derived from an EMBL/GenBank/DDBJ whole genome shotgun (WGS) entry which is preliminary data.</text>
</comment>
<dbReference type="GO" id="GO:0015020">
    <property type="term" value="F:glucuronosyltransferase activity"/>
    <property type="evidence" value="ECO:0007669"/>
    <property type="project" value="UniProtKB-EC"/>
</dbReference>
<evidence type="ECO:0000256" key="1">
    <source>
        <dbReference type="ARBA" id="ARBA00004240"/>
    </source>
</evidence>
<dbReference type="EC" id="2.4.1.17" evidence="12"/>
<dbReference type="GO" id="GO:0016020">
    <property type="term" value="C:membrane"/>
    <property type="evidence" value="ECO:0007669"/>
    <property type="project" value="UniProtKB-SubCell"/>
</dbReference>
<dbReference type="Gene3D" id="3.40.50.2000">
    <property type="entry name" value="Glycogen Phosphorylase B"/>
    <property type="match status" value="1"/>
</dbReference>
<dbReference type="SUPFAM" id="SSF53756">
    <property type="entry name" value="UDP-Glycosyltransferase/glycogen phosphorylase"/>
    <property type="match status" value="1"/>
</dbReference>
<keyword evidence="14" id="KW-1185">Reference proteome</keyword>
<evidence type="ECO:0000256" key="9">
    <source>
        <dbReference type="ARBA" id="ARBA00023180"/>
    </source>
</evidence>
<dbReference type="AlphaFoldDB" id="A0AAV0VJC8"/>
<evidence type="ECO:0000256" key="3">
    <source>
        <dbReference type="ARBA" id="ARBA00022676"/>
    </source>
</evidence>
<keyword evidence="3 11" id="KW-0328">Glycosyltransferase</keyword>
<comment type="catalytic activity">
    <reaction evidence="12">
        <text>glucuronate acceptor + UDP-alpha-D-glucuronate = acceptor beta-D-glucuronoside + UDP + H(+)</text>
        <dbReference type="Rhea" id="RHEA:21032"/>
        <dbReference type="ChEBI" id="CHEBI:15378"/>
        <dbReference type="ChEBI" id="CHEBI:58052"/>
        <dbReference type="ChEBI" id="CHEBI:58223"/>
        <dbReference type="ChEBI" id="CHEBI:132367"/>
        <dbReference type="ChEBI" id="CHEBI:132368"/>
        <dbReference type="EC" id="2.4.1.17"/>
    </reaction>
</comment>
<keyword evidence="9" id="KW-0325">Glycoprotein</keyword>
<evidence type="ECO:0000256" key="10">
    <source>
        <dbReference type="ARBA" id="ARBA00046288"/>
    </source>
</evidence>
<dbReference type="Proteomes" id="UP001160148">
    <property type="component" value="Unassembled WGS sequence"/>
</dbReference>
<dbReference type="CDD" id="cd03784">
    <property type="entry name" value="GT1_Gtf-like"/>
    <property type="match status" value="1"/>
</dbReference>
<proteinExistence type="inferred from homology"/>
<evidence type="ECO:0000256" key="11">
    <source>
        <dbReference type="RuleBase" id="RU003718"/>
    </source>
</evidence>
<organism evidence="13 14">
    <name type="scientific">Macrosiphum euphorbiae</name>
    <name type="common">potato aphid</name>
    <dbReference type="NCBI Taxonomy" id="13131"/>
    <lineage>
        <taxon>Eukaryota</taxon>
        <taxon>Metazoa</taxon>
        <taxon>Ecdysozoa</taxon>
        <taxon>Arthropoda</taxon>
        <taxon>Hexapoda</taxon>
        <taxon>Insecta</taxon>
        <taxon>Pterygota</taxon>
        <taxon>Neoptera</taxon>
        <taxon>Paraneoptera</taxon>
        <taxon>Hemiptera</taxon>
        <taxon>Sternorrhyncha</taxon>
        <taxon>Aphidomorpha</taxon>
        <taxon>Aphidoidea</taxon>
        <taxon>Aphididae</taxon>
        <taxon>Macrosiphini</taxon>
        <taxon>Macrosiphum</taxon>
    </lineage>
</organism>
<evidence type="ECO:0000256" key="12">
    <source>
        <dbReference type="RuleBase" id="RU362059"/>
    </source>
</evidence>
<dbReference type="PANTHER" id="PTHR48043:SF145">
    <property type="entry name" value="FI06409P-RELATED"/>
    <property type="match status" value="1"/>
</dbReference>